<dbReference type="Pfam" id="PF00353">
    <property type="entry name" value="HemolysinCabind"/>
    <property type="match status" value="6"/>
</dbReference>
<gene>
    <name evidence="3" type="ORF">AX760_13625</name>
</gene>
<evidence type="ECO:0008006" key="5">
    <source>
        <dbReference type="Google" id="ProtNLM"/>
    </source>
</evidence>
<dbReference type="InterPro" id="IPR018511">
    <property type="entry name" value="Hemolysin-typ_Ca-bd_CS"/>
</dbReference>
<evidence type="ECO:0000256" key="2">
    <source>
        <dbReference type="ARBA" id="ARBA00022525"/>
    </source>
</evidence>
<proteinExistence type="predicted"/>
<keyword evidence="4" id="KW-1185">Reference proteome</keyword>
<dbReference type="PRINTS" id="PR00313">
    <property type="entry name" value="CABNDNGRPT"/>
</dbReference>
<dbReference type="Proteomes" id="UP000182661">
    <property type="component" value="Unassembled WGS sequence"/>
</dbReference>
<evidence type="ECO:0000313" key="3">
    <source>
        <dbReference type="EMBL" id="OJF99247.1"/>
    </source>
</evidence>
<dbReference type="InterPro" id="IPR050557">
    <property type="entry name" value="RTX_toxin/Mannuronan_C5-epim"/>
</dbReference>
<dbReference type="PROSITE" id="PS00330">
    <property type="entry name" value="HEMOLYSIN_CALCIUM"/>
    <property type="match status" value="2"/>
</dbReference>
<dbReference type="Gene3D" id="2.150.10.10">
    <property type="entry name" value="Serralysin-like metalloprotease, C-terminal"/>
    <property type="match status" value="4"/>
</dbReference>
<dbReference type="EMBL" id="LSRP01000072">
    <property type="protein sequence ID" value="OJF99247.1"/>
    <property type="molecule type" value="Genomic_DNA"/>
</dbReference>
<dbReference type="GO" id="GO:0005509">
    <property type="term" value="F:calcium ion binding"/>
    <property type="evidence" value="ECO:0007669"/>
    <property type="project" value="InterPro"/>
</dbReference>
<organism evidence="3 4">
    <name type="scientific">Pararhizobium antarcticum</name>
    <dbReference type="NCBI Taxonomy" id="1798805"/>
    <lineage>
        <taxon>Bacteria</taxon>
        <taxon>Pseudomonadati</taxon>
        <taxon>Pseudomonadota</taxon>
        <taxon>Alphaproteobacteria</taxon>
        <taxon>Hyphomicrobiales</taxon>
        <taxon>Rhizobiaceae</taxon>
        <taxon>Rhizobium/Agrobacterium group</taxon>
        <taxon>Pararhizobium</taxon>
    </lineage>
</organism>
<comment type="subcellular location">
    <subcellularLocation>
        <location evidence="1">Secreted</location>
    </subcellularLocation>
</comment>
<sequence>MPVIKGNEKANKLIGASDVFGVTNSIYGYGGTDTLEGGFHADNFIWGGTGNDIIKGGTRINRLYGEDGDDTLSVFWSDTDSKLYGGAGSDTLIAGGGGNYLDGGTGADVMYGGSGGDTFIVNSGKDIVVDTWTPEFDNQSDPIDTVRASASFALTSDARIELLETTGASSAKAINLTGSAVSQTIKGNAGANVLDGKGGNDTLIGGLGADTLIGGTGTDTASYVLATAGVTLNLAKVSANTGEASGDTFNSIENLTGTRFNDKLYGNALANKLTGGTGDDYLSGSVGKDTLKGDAGNDRLNGGADSDILTGGSGKDTFVFSTTLGTSNVDQITDFNVKDDTIQLENSVFKSLPTVGALTASQFVANKSGIATDKFDRIVYETDTGKVFYDADGSGAGKAIHFASIAAGLAISATDFFII</sequence>
<evidence type="ECO:0000256" key="1">
    <source>
        <dbReference type="ARBA" id="ARBA00004613"/>
    </source>
</evidence>
<dbReference type="AlphaFoldDB" id="A0A657LX47"/>
<dbReference type="InterPro" id="IPR001343">
    <property type="entry name" value="Hemolysn_Ca-bd"/>
</dbReference>
<dbReference type="SUPFAM" id="SSF51120">
    <property type="entry name" value="beta-Roll"/>
    <property type="match status" value="3"/>
</dbReference>
<dbReference type="PANTHER" id="PTHR38340">
    <property type="entry name" value="S-LAYER PROTEIN"/>
    <property type="match status" value="1"/>
</dbReference>
<reference evidence="3 4" key="1">
    <citation type="submission" date="2016-02" db="EMBL/GenBank/DDBJ databases">
        <title>Genome sequencing of a beta-galactosidase producing bacteria Rhizobium sp. 59.</title>
        <authorList>
            <person name="Wang D."/>
            <person name="Kot W."/>
            <person name="Qin Y."/>
            <person name="Hansen L."/>
            <person name="Naqvi K."/>
            <person name="Rensing C."/>
        </authorList>
    </citation>
    <scope>NUCLEOTIDE SEQUENCE [LARGE SCALE GENOMIC DNA]</scope>
    <source>
        <strain evidence="3 4">59</strain>
    </source>
</reference>
<accession>A0A657LX47</accession>
<dbReference type="PANTHER" id="PTHR38340:SF1">
    <property type="entry name" value="S-LAYER PROTEIN"/>
    <property type="match status" value="1"/>
</dbReference>
<dbReference type="GO" id="GO:0005576">
    <property type="term" value="C:extracellular region"/>
    <property type="evidence" value="ECO:0007669"/>
    <property type="project" value="UniProtKB-SubCell"/>
</dbReference>
<comment type="caution">
    <text evidence="3">The sequence shown here is derived from an EMBL/GenBank/DDBJ whole genome shotgun (WGS) entry which is preliminary data.</text>
</comment>
<keyword evidence="2" id="KW-0964">Secreted</keyword>
<evidence type="ECO:0000313" key="4">
    <source>
        <dbReference type="Proteomes" id="UP000182661"/>
    </source>
</evidence>
<dbReference type="OrthoDB" id="8338689at2"/>
<name>A0A657LX47_9HYPH</name>
<protein>
    <recommendedName>
        <fullName evidence="5">Calcium-binding protein</fullName>
    </recommendedName>
</protein>
<dbReference type="InterPro" id="IPR011049">
    <property type="entry name" value="Serralysin-like_metalloprot_C"/>
</dbReference>